<accession>A0A382DI20</accession>
<sequence length="516" mass="59508">MVNLPQPSGLNIQVNKDIQPFNLPIQVMVQRAEHESTLALDDLDNKIEKAKLQNKDQKTFLKEQETMFKERNKTLFDNTLLSEKIKLIEFDNFLKNKHWNSPTLYEAKFNEYIKVKVQSGLFPDPTRLLKFQEKASSLGIASMSEIEKNVATSLENESWELLNLATQKISTNIQESIYSMDSLSDLADLNKLYAQESINLEGAIVNYATSHQRISTKTEADLHNILDTWRFDHDKAFIEHFLTNIIMQPDEPNSVLMAEAVWEAWKSGTELEIPLPPEAGFSKGTPEFWLDLLNRYTYDQHPLENKEKIMTMVDTAIKNKKDEWTNIQNQQNSEIIAEKDIVWDQYNDINNVNSILNINTQEVDDATINSISVKKGSDGGVETDHAKANLFRLKQDTKLRLTEIINELRVDGSMANAISKMQKYKLDLTLLGYPENYSMEKIIYERMFTQDTVGINFNTSEIFNELSLAYRQTDVSQHPSLQTLASSIKKFRYFPQQMVDNINIYTGLDFDNEKDI</sequence>
<name>A0A382DI20_9ZZZZ</name>
<reference evidence="1" key="1">
    <citation type="submission" date="2018-05" db="EMBL/GenBank/DDBJ databases">
        <authorList>
            <person name="Lanie J.A."/>
            <person name="Ng W.-L."/>
            <person name="Kazmierczak K.M."/>
            <person name="Andrzejewski T.M."/>
            <person name="Davidsen T.M."/>
            <person name="Wayne K.J."/>
            <person name="Tettelin H."/>
            <person name="Glass J.I."/>
            <person name="Rusch D."/>
            <person name="Podicherti R."/>
            <person name="Tsui H.-C.T."/>
            <person name="Winkler M.E."/>
        </authorList>
    </citation>
    <scope>NUCLEOTIDE SEQUENCE</scope>
</reference>
<dbReference type="EMBL" id="UINC01039176">
    <property type="protein sequence ID" value="SVB37267.1"/>
    <property type="molecule type" value="Genomic_DNA"/>
</dbReference>
<evidence type="ECO:0000313" key="1">
    <source>
        <dbReference type="EMBL" id="SVB37267.1"/>
    </source>
</evidence>
<protein>
    <submittedName>
        <fullName evidence="1">Uncharacterized protein</fullName>
    </submittedName>
</protein>
<gene>
    <name evidence="1" type="ORF">METZ01_LOCUS190121</name>
</gene>
<proteinExistence type="predicted"/>
<feature type="non-terminal residue" evidence="1">
    <location>
        <position position="516"/>
    </location>
</feature>
<dbReference type="AlphaFoldDB" id="A0A382DI20"/>
<organism evidence="1">
    <name type="scientific">marine metagenome</name>
    <dbReference type="NCBI Taxonomy" id="408172"/>
    <lineage>
        <taxon>unclassified sequences</taxon>
        <taxon>metagenomes</taxon>
        <taxon>ecological metagenomes</taxon>
    </lineage>
</organism>